<evidence type="ECO:0000313" key="1">
    <source>
        <dbReference type="EMBL" id="QQO10536.1"/>
    </source>
</evidence>
<dbReference type="Proteomes" id="UP000595917">
    <property type="component" value="Chromosome"/>
</dbReference>
<dbReference type="AlphaFoldDB" id="A0A7T8BBL7"/>
<keyword evidence="2" id="KW-1185">Reference proteome</keyword>
<protein>
    <submittedName>
        <fullName evidence="1">Uncharacterized protein</fullName>
    </submittedName>
</protein>
<accession>A0A7T8BBL7</accession>
<dbReference type="KEGG" id="bhc:JFL75_06375"/>
<evidence type="ECO:0000313" key="2">
    <source>
        <dbReference type="Proteomes" id="UP000595917"/>
    </source>
</evidence>
<name>A0A7T8BBL7_9SPIR</name>
<reference evidence="1" key="1">
    <citation type="submission" date="2021-01" db="EMBL/GenBank/DDBJ databases">
        <title>Description of Breznakiella homolactica.</title>
        <authorList>
            <person name="Song Y."/>
            <person name="Brune A."/>
        </authorList>
    </citation>
    <scope>NUCLEOTIDE SEQUENCE</scope>
    <source>
        <strain evidence="1">RmG30</strain>
    </source>
</reference>
<sequence>MDNLNKKTEKVITDLEKEKQNPDSPFVALQLDEVIGFLKYLLNNNGINENNPAEISDTIKKINYWAADSWPYENKITIEITEIMEAYEKIIKKHYAGIT</sequence>
<dbReference type="EMBL" id="CP067089">
    <property type="protein sequence ID" value="QQO10536.1"/>
    <property type="molecule type" value="Genomic_DNA"/>
</dbReference>
<organism evidence="1 2">
    <name type="scientific">Breznakiella homolactica</name>
    <dbReference type="NCBI Taxonomy" id="2798577"/>
    <lineage>
        <taxon>Bacteria</taxon>
        <taxon>Pseudomonadati</taxon>
        <taxon>Spirochaetota</taxon>
        <taxon>Spirochaetia</taxon>
        <taxon>Spirochaetales</taxon>
        <taxon>Breznakiellaceae</taxon>
        <taxon>Breznakiella</taxon>
    </lineage>
</organism>
<dbReference type="RefSeq" id="WP_215627841.1">
    <property type="nucleotide sequence ID" value="NZ_CP067089.2"/>
</dbReference>
<gene>
    <name evidence="1" type="ORF">JFL75_06375</name>
</gene>
<proteinExistence type="predicted"/>